<reference evidence="3" key="2">
    <citation type="submission" date="2017-02" db="EMBL/GenBank/DDBJ databases">
        <title>Sunflower complete genome.</title>
        <authorList>
            <person name="Langlade N."/>
            <person name="Munos S."/>
        </authorList>
    </citation>
    <scope>NUCLEOTIDE SEQUENCE [LARGE SCALE GENOMIC DNA]</scope>
    <source>
        <tissue evidence="3">Leaves</tissue>
    </source>
</reference>
<organism evidence="3 4">
    <name type="scientific">Helianthus annuus</name>
    <name type="common">Common sunflower</name>
    <dbReference type="NCBI Taxonomy" id="4232"/>
    <lineage>
        <taxon>Eukaryota</taxon>
        <taxon>Viridiplantae</taxon>
        <taxon>Streptophyta</taxon>
        <taxon>Embryophyta</taxon>
        <taxon>Tracheophyta</taxon>
        <taxon>Spermatophyta</taxon>
        <taxon>Magnoliopsida</taxon>
        <taxon>eudicotyledons</taxon>
        <taxon>Gunneridae</taxon>
        <taxon>Pentapetalae</taxon>
        <taxon>asterids</taxon>
        <taxon>campanulids</taxon>
        <taxon>Asterales</taxon>
        <taxon>Asteraceae</taxon>
        <taxon>Asteroideae</taxon>
        <taxon>Heliantheae alliance</taxon>
        <taxon>Heliantheae</taxon>
        <taxon>Helianthus</taxon>
    </lineage>
</organism>
<name>A0A251TWU4_HELAN</name>
<reference evidence="2" key="3">
    <citation type="submission" date="2020-06" db="EMBL/GenBank/DDBJ databases">
        <title>Helianthus annuus Genome sequencing and assembly Release 2.</title>
        <authorList>
            <person name="Gouzy J."/>
            <person name="Langlade N."/>
            <person name="Munos S."/>
        </authorList>
    </citation>
    <scope>NUCLEOTIDE SEQUENCE</scope>
    <source>
        <tissue evidence="2">Leaves</tissue>
    </source>
</reference>
<dbReference type="Proteomes" id="UP000215914">
    <property type="component" value="Chromosome 9"/>
</dbReference>
<dbReference type="AlphaFoldDB" id="A0A251TWU4"/>
<accession>A0A251TWU4</accession>
<dbReference type="EMBL" id="CM007898">
    <property type="protein sequence ID" value="OTG15213.1"/>
    <property type="molecule type" value="Genomic_DNA"/>
</dbReference>
<gene>
    <name evidence="3" type="ORF">HannXRQ_Chr09g0257981</name>
    <name evidence="2" type="ORF">HanXRQr2_Chr09g0389801</name>
</gene>
<feature type="domain" description="ARID" evidence="1">
    <location>
        <begin position="23"/>
        <end position="91"/>
    </location>
</feature>
<dbReference type="InterPro" id="IPR001606">
    <property type="entry name" value="ARID_dom"/>
</dbReference>
<dbReference type="PROSITE" id="PS51011">
    <property type="entry name" value="ARID"/>
    <property type="match status" value="1"/>
</dbReference>
<dbReference type="Gramene" id="mRNA:HanXRQr2_Chr09g0389801">
    <property type="protein sequence ID" value="CDS:HanXRQr2_Chr09g0389801.1"/>
    <property type="gene ID" value="HanXRQr2_Chr09g0389801"/>
</dbReference>
<keyword evidence="4" id="KW-1185">Reference proteome</keyword>
<reference evidence="2 4" key="1">
    <citation type="journal article" date="2017" name="Nature">
        <title>The sunflower genome provides insights into oil metabolism, flowering and Asterid evolution.</title>
        <authorList>
            <person name="Badouin H."/>
            <person name="Gouzy J."/>
            <person name="Grassa C.J."/>
            <person name="Murat F."/>
            <person name="Staton S.E."/>
            <person name="Cottret L."/>
            <person name="Lelandais-Briere C."/>
            <person name="Owens G.L."/>
            <person name="Carrere S."/>
            <person name="Mayjonade B."/>
            <person name="Legrand L."/>
            <person name="Gill N."/>
            <person name="Kane N.C."/>
            <person name="Bowers J.E."/>
            <person name="Hubner S."/>
            <person name="Bellec A."/>
            <person name="Berard A."/>
            <person name="Berges H."/>
            <person name="Blanchet N."/>
            <person name="Boniface M.C."/>
            <person name="Brunel D."/>
            <person name="Catrice O."/>
            <person name="Chaidir N."/>
            <person name="Claudel C."/>
            <person name="Donnadieu C."/>
            <person name="Faraut T."/>
            <person name="Fievet G."/>
            <person name="Helmstetter N."/>
            <person name="King M."/>
            <person name="Knapp S.J."/>
            <person name="Lai Z."/>
            <person name="Le Paslier M.C."/>
            <person name="Lippi Y."/>
            <person name="Lorenzon L."/>
            <person name="Mandel J.R."/>
            <person name="Marage G."/>
            <person name="Marchand G."/>
            <person name="Marquand E."/>
            <person name="Bret-Mestries E."/>
            <person name="Morien E."/>
            <person name="Nambeesan S."/>
            <person name="Nguyen T."/>
            <person name="Pegot-Espagnet P."/>
            <person name="Pouilly N."/>
            <person name="Raftis F."/>
            <person name="Sallet E."/>
            <person name="Schiex T."/>
            <person name="Thomas J."/>
            <person name="Vandecasteele C."/>
            <person name="Vares D."/>
            <person name="Vear F."/>
            <person name="Vautrin S."/>
            <person name="Crespi M."/>
            <person name="Mangin B."/>
            <person name="Burke J.M."/>
            <person name="Salse J."/>
            <person name="Munos S."/>
            <person name="Vincourt P."/>
            <person name="Rieseberg L.H."/>
            <person name="Langlade N.B."/>
        </authorList>
    </citation>
    <scope>NUCLEOTIDE SEQUENCE [LARGE SCALE GENOMIC DNA]</scope>
    <source>
        <strain evidence="4">cv. SF193</strain>
        <tissue evidence="2">Leaves</tissue>
    </source>
</reference>
<evidence type="ECO:0000313" key="3">
    <source>
        <dbReference type="EMBL" id="OTG15213.1"/>
    </source>
</evidence>
<sequence length="91" mass="11059">MLKDCIRLLDLIEEINEPWTFRDQIKERFLQMVDWFLHFYLRILGRPIPPLYEKGKRVELYDLYGIVKKEGGHIGEYLSIIYGWLWQQITG</sequence>
<keyword evidence="3" id="KW-0238">DNA-binding</keyword>
<evidence type="ECO:0000313" key="2">
    <source>
        <dbReference type="EMBL" id="KAF5791006.1"/>
    </source>
</evidence>
<dbReference type="GO" id="GO:0003677">
    <property type="term" value="F:DNA binding"/>
    <property type="evidence" value="ECO:0007669"/>
    <property type="project" value="UniProtKB-KW"/>
</dbReference>
<evidence type="ECO:0000259" key="1">
    <source>
        <dbReference type="PROSITE" id="PS51011"/>
    </source>
</evidence>
<protein>
    <submittedName>
        <fullName evidence="3">Putative ARID DNA-binding domain-containing protein</fullName>
    </submittedName>
    <submittedName>
        <fullName evidence="2">Transcription factor &amp; chromatin remodeling ARID family</fullName>
    </submittedName>
</protein>
<evidence type="ECO:0000313" key="4">
    <source>
        <dbReference type="Proteomes" id="UP000215914"/>
    </source>
</evidence>
<dbReference type="EMBL" id="MNCJ02000324">
    <property type="protein sequence ID" value="KAF5791006.1"/>
    <property type="molecule type" value="Genomic_DNA"/>
</dbReference>
<dbReference type="InParanoid" id="A0A251TWU4"/>
<proteinExistence type="predicted"/>